<sequence length="103" mass="11785">MAGLSFISIDFEFLLAAKERSTSGHGREIELDKSITAIFQNNVFSDRILFIILKLDESNKYNLRKIRQVFNLVFGDFFSPFLDFFNHRSHTLPSKGCSSSSTN</sequence>
<reference evidence="1 2" key="1">
    <citation type="submission" date="2014-07" db="EMBL/GenBank/DDBJ databases">
        <title>Methanogenic archaea and the global carbon cycle.</title>
        <authorList>
            <person name="Henriksen J.R."/>
            <person name="Luke J."/>
            <person name="Reinhart S."/>
            <person name="Benedict M.N."/>
            <person name="Youngblut N.D."/>
            <person name="Metcalf M.E."/>
            <person name="Whitaker R.J."/>
            <person name="Metcalf W.W."/>
        </authorList>
    </citation>
    <scope>NUCLEOTIDE SEQUENCE [LARGE SCALE GENOMIC DNA]</scope>
    <source>
        <strain evidence="1 2">HB-1</strain>
    </source>
</reference>
<accession>A0A0E3WUC8</accession>
<dbReference type="HOGENOM" id="CLU_2257376_0_0_2"/>
<gene>
    <name evidence="1" type="ORF">MSHOH_2662</name>
</gene>
<dbReference type="RefSeq" id="WP_158024186.1">
    <property type="nucleotide sequence ID" value="NZ_CP009516.1"/>
</dbReference>
<evidence type="ECO:0000313" key="1">
    <source>
        <dbReference type="EMBL" id="AKB79145.1"/>
    </source>
</evidence>
<dbReference type="AlphaFoldDB" id="A0A0E3WUC8"/>
<dbReference type="PATRIC" id="fig|1434110.4.peg.3433"/>
<dbReference type="GeneID" id="24831967"/>
<protein>
    <submittedName>
        <fullName evidence="1">Uncharacterized protein</fullName>
    </submittedName>
</protein>
<keyword evidence="2" id="KW-1185">Reference proteome</keyword>
<evidence type="ECO:0000313" key="2">
    <source>
        <dbReference type="Proteomes" id="UP000033101"/>
    </source>
</evidence>
<dbReference type="Proteomes" id="UP000033101">
    <property type="component" value="Chromosome"/>
</dbReference>
<dbReference type="STRING" id="1434110.MSHOH_2662"/>
<dbReference type="EMBL" id="CP009516">
    <property type="protein sequence ID" value="AKB79145.1"/>
    <property type="molecule type" value="Genomic_DNA"/>
</dbReference>
<dbReference type="KEGG" id="mhor:MSHOH_2662"/>
<proteinExistence type="predicted"/>
<organism evidence="1 2">
    <name type="scientific">Methanosarcina horonobensis HB-1 = JCM 15518</name>
    <dbReference type="NCBI Taxonomy" id="1434110"/>
    <lineage>
        <taxon>Archaea</taxon>
        <taxon>Methanobacteriati</taxon>
        <taxon>Methanobacteriota</taxon>
        <taxon>Stenosarchaea group</taxon>
        <taxon>Methanomicrobia</taxon>
        <taxon>Methanosarcinales</taxon>
        <taxon>Methanosarcinaceae</taxon>
        <taxon>Methanosarcina</taxon>
    </lineage>
</organism>
<name>A0A0E3WUC8_9EURY</name>